<dbReference type="AlphaFoldDB" id="A0A4Y7J5Z4"/>
<dbReference type="GO" id="GO:0005829">
    <property type="term" value="C:cytosol"/>
    <property type="evidence" value="ECO:0007669"/>
    <property type="project" value="TreeGrafter"/>
</dbReference>
<keyword evidence="6" id="KW-0547">Nucleotide-binding</keyword>
<dbReference type="PROSITE" id="PS00378">
    <property type="entry name" value="HEXOKINASE_1"/>
    <property type="match status" value="1"/>
</dbReference>
<gene>
    <name evidence="12" type="ORF">C5167_014037</name>
</gene>
<feature type="domain" description="Hexokinase N-terminal" evidence="10">
    <location>
        <begin position="53"/>
        <end position="241"/>
    </location>
</feature>
<proteinExistence type="inferred from homology"/>
<dbReference type="InterPro" id="IPR022672">
    <property type="entry name" value="Hexokinase_N"/>
</dbReference>
<protein>
    <recommendedName>
        <fullName evidence="4">hexokinase</fullName>
        <ecNumber evidence="4">2.7.1.1</ecNumber>
    </recommendedName>
</protein>
<keyword evidence="5" id="KW-0808">Transferase</keyword>
<dbReference type="InterPro" id="IPR043129">
    <property type="entry name" value="ATPase_NBD"/>
</dbReference>
<evidence type="ECO:0000256" key="8">
    <source>
        <dbReference type="ARBA" id="ARBA00022840"/>
    </source>
</evidence>
<dbReference type="UniPathway" id="UPA00242"/>
<sequence>MAIASPSSVSVRSYSPLSPVWSVKRVSQSQLRMMAVRSSNSYSLSVSTTSILTNLQNNCATPLPILRHVADSMTDDMRAGLAVDGGSSLKMILSYVNSLPTGNEDGLFYALDLGGTNFRVLRVQLGGKSGRVVDTEFDQVSIPKQLMSGTSEELFDFIASGLSKFVEKESERFGFPSGKKREIGFTFSFPVKQTAIDSGILIKWTKGFAVSGTRGKDVVVCLNEAMERQGLDMRVSALIINTEWGAFSKGLPLTDFDKDMDDASINPGEQIFEKTISGMYLGEIVRRVLVKMAEVGNLTPDLCAMQQDNSSDLKSVGSILSSKFEVQTNLCTRKTVVEVIDAIVKRGGRLAGAGIVGILQKMEEDYKGLIYGKRTVVAMDGGLYENYPQYREYLQDAVTELLGSDISKNVIIEHSKDGSGIGAALLAASNSKYTNDYQKGEAILFYPSAQFLHSPKRGGRRRMGDCSKTISENSILEILQDECATPIEVLNRVADSMITHMKAGFNVDGARDLKMLLSYVNSLPTKQETGLFYALDIGGTNCRVLRVKLDGEDIDIHKISREIPALLKTGTSKIGEDVVACLVEAMKEQELDMFSVTALVNDTVGTLAGARYKDSDVKVAVIWGTGTNACYRERTDVIPKLNRQGNQGHIINTEWGAFCEGLPLTEFDQDLGTDLGKQIFEKMISGKYLGEIVTRILLKMAESENLFGEHDTPSAVLRQILFLLNLCFAYVLDFVVIGGRSGRTAAQNSTSHGRLSLFSL</sequence>
<evidence type="ECO:0000256" key="7">
    <source>
        <dbReference type="ARBA" id="ARBA00022777"/>
    </source>
</evidence>
<dbReference type="GO" id="GO:0005739">
    <property type="term" value="C:mitochondrion"/>
    <property type="evidence" value="ECO:0007669"/>
    <property type="project" value="TreeGrafter"/>
</dbReference>
<dbReference type="InterPro" id="IPR022673">
    <property type="entry name" value="Hexokinase_C"/>
</dbReference>
<evidence type="ECO:0000256" key="6">
    <source>
        <dbReference type="ARBA" id="ARBA00022741"/>
    </source>
</evidence>
<evidence type="ECO:0000256" key="3">
    <source>
        <dbReference type="ARBA" id="ARBA00009225"/>
    </source>
</evidence>
<organism evidence="12 13">
    <name type="scientific">Papaver somniferum</name>
    <name type="common">Opium poppy</name>
    <dbReference type="NCBI Taxonomy" id="3469"/>
    <lineage>
        <taxon>Eukaryota</taxon>
        <taxon>Viridiplantae</taxon>
        <taxon>Streptophyta</taxon>
        <taxon>Embryophyta</taxon>
        <taxon>Tracheophyta</taxon>
        <taxon>Spermatophyta</taxon>
        <taxon>Magnoliopsida</taxon>
        <taxon>Ranunculales</taxon>
        <taxon>Papaveraceae</taxon>
        <taxon>Papaveroideae</taxon>
        <taxon>Papaver</taxon>
    </lineage>
</organism>
<reference evidence="12 13" key="1">
    <citation type="journal article" date="2018" name="Science">
        <title>The opium poppy genome and morphinan production.</title>
        <authorList>
            <person name="Guo L."/>
            <person name="Winzer T."/>
            <person name="Yang X."/>
            <person name="Li Y."/>
            <person name="Ning Z."/>
            <person name="He Z."/>
            <person name="Teodor R."/>
            <person name="Lu Y."/>
            <person name="Bowser T.A."/>
            <person name="Graham I.A."/>
            <person name="Ye K."/>
        </authorList>
    </citation>
    <scope>NUCLEOTIDE SEQUENCE [LARGE SCALE GENOMIC DNA]</scope>
    <source>
        <strain evidence="13">cv. HN1</strain>
        <tissue evidence="12">Leaves</tissue>
    </source>
</reference>
<evidence type="ECO:0000256" key="2">
    <source>
        <dbReference type="ARBA" id="ARBA00005028"/>
    </source>
</evidence>
<keyword evidence="9" id="KW-0324">Glycolysis</keyword>
<evidence type="ECO:0000256" key="1">
    <source>
        <dbReference type="ARBA" id="ARBA00004888"/>
    </source>
</evidence>
<dbReference type="EC" id="2.7.1.1" evidence="4"/>
<feature type="domain" description="Hexokinase C-terminal" evidence="11">
    <location>
        <begin position="618"/>
        <end position="709"/>
    </location>
</feature>
<evidence type="ECO:0000256" key="5">
    <source>
        <dbReference type="ARBA" id="ARBA00022679"/>
    </source>
</evidence>
<dbReference type="Proteomes" id="UP000316621">
    <property type="component" value="Chromosome 3"/>
</dbReference>
<keyword evidence="8" id="KW-0067">ATP-binding</keyword>
<dbReference type="Gene3D" id="3.40.367.20">
    <property type="match status" value="3"/>
</dbReference>
<dbReference type="InterPro" id="IPR019807">
    <property type="entry name" value="Hexokinase_BS"/>
</dbReference>
<comment type="pathway">
    <text evidence="2">Carbohydrate metabolism; hexose metabolism.</text>
</comment>
<comment type="pathway">
    <text evidence="1">Carbohydrate degradation; glycolysis; D-glyceraldehyde 3-phosphate and glycerone phosphate from D-glucose: step 1/4.</text>
</comment>
<keyword evidence="13" id="KW-1185">Reference proteome</keyword>
<comment type="similarity">
    <text evidence="3">Belongs to the hexokinase family.</text>
</comment>
<dbReference type="InterPro" id="IPR001312">
    <property type="entry name" value="Hexokinase"/>
</dbReference>
<evidence type="ECO:0000259" key="11">
    <source>
        <dbReference type="Pfam" id="PF03727"/>
    </source>
</evidence>
<dbReference type="GO" id="GO:0004340">
    <property type="term" value="F:glucokinase activity"/>
    <property type="evidence" value="ECO:0007669"/>
    <property type="project" value="TreeGrafter"/>
</dbReference>
<dbReference type="GO" id="GO:0006096">
    <property type="term" value="P:glycolytic process"/>
    <property type="evidence" value="ECO:0007669"/>
    <property type="project" value="UniProtKB-UniPathway"/>
</dbReference>
<dbReference type="GO" id="GO:0005536">
    <property type="term" value="F:D-glucose binding"/>
    <property type="evidence" value="ECO:0007669"/>
    <property type="project" value="InterPro"/>
</dbReference>
<keyword evidence="7" id="KW-0418">Kinase</keyword>
<dbReference type="UniPathway" id="UPA00109">
    <property type="reaction ID" value="UER00180"/>
</dbReference>
<dbReference type="Gene3D" id="3.30.420.40">
    <property type="match status" value="1"/>
</dbReference>
<dbReference type="GO" id="GO:0005524">
    <property type="term" value="F:ATP binding"/>
    <property type="evidence" value="ECO:0007669"/>
    <property type="project" value="UniProtKB-KW"/>
</dbReference>
<dbReference type="GO" id="GO:0001678">
    <property type="term" value="P:intracellular glucose homeostasis"/>
    <property type="evidence" value="ECO:0007669"/>
    <property type="project" value="InterPro"/>
</dbReference>
<dbReference type="PRINTS" id="PR00475">
    <property type="entry name" value="HEXOKINASE"/>
</dbReference>
<name>A0A4Y7J5Z4_PAPSO</name>
<dbReference type="SUPFAM" id="SSF53067">
    <property type="entry name" value="Actin-like ATPase domain"/>
    <property type="match status" value="4"/>
</dbReference>
<dbReference type="Pfam" id="PF03727">
    <property type="entry name" value="Hexokinase_2"/>
    <property type="match status" value="1"/>
</dbReference>
<dbReference type="GO" id="GO:0006006">
    <property type="term" value="P:glucose metabolic process"/>
    <property type="evidence" value="ECO:0007669"/>
    <property type="project" value="TreeGrafter"/>
</dbReference>
<evidence type="ECO:0000259" key="10">
    <source>
        <dbReference type="Pfam" id="PF00349"/>
    </source>
</evidence>
<dbReference type="STRING" id="3469.A0A4Y7J5Z4"/>
<dbReference type="PANTHER" id="PTHR19443">
    <property type="entry name" value="HEXOKINASE"/>
    <property type="match status" value="1"/>
</dbReference>
<dbReference type="PANTHER" id="PTHR19443:SF63">
    <property type="entry name" value="HEXOKINASE-LIKE 1 PROTEIN-RELATED"/>
    <property type="match status" value="1"/>
</dbReference>
<dbReference type="FunFam" id="3.30.420.40:FF:000034">
    <property type="entry name" value="Phosphotransferase"/>
    <property type="match status" value="1"/>
</dbReference>
<dbReference type="PROSITE" id="PS51748">
    <property type="entry name" value="HEXOKINASE_2"/>
    <property type="match status" value="2"/>
</dbReference>
<dbReference type="GO" id="GO:0008865">
    <property type="term" value="F:fructokinase activity"/>
    <property type="evidence" value="ECO:0007669"/>
    <property type="project" value="TreeGrafter"/>
</dbReference>
<feature type="domain" description="Hexokinase N-terminal" evidence="10">
    <location>
        <begin position="479"/>
        <end position="573"/>
    </location>
</feature>
<evidence type="ECO:0000313" key="13">
    <source>
        <dbReference type="Proteomes" id="UP000316621"/>
    </source>
</evidence>
<evidence type="ECO:0000313" key="12">
    <source>
        <dbReference type="EMBL" id="RZC55178.1"/>
    </source>
</evidence>
<dbReference type="EMBL" id="CM010717">
    <property type="protein sequence ID" value="RZC55178.1"/>
    <property type="molecule type" value="Genomic_DNA"/>
</dbReference>
<evidence type="ECO:0000256" key="9">
    <source>
        <dbReference type="ARBA" id="ARBA00023152"/>
    </source>
</evidence>
<accession>A0A4Y7J5Z4</accession>
<evidence type="ECO:0000256" key="4">
    <source>
        <dbReference type="ARBA" id="ARBA00012324"/>
    </source>
</evidence>
<dbReference type="Gramene" id="RZC55178">
    <property type="protein sequence ID" value="RZC55178"/>
    <property type="gene ID" value="C5167_014037"/>
</dbReference>
<dbReference type="Pfam" id="PF00349">
    <property type="entry name" value="Hexokinase_1"/>
    <property type="match status" value="3"/>
</dbReference>
<feature type="domain" description="Hexokinase N-terminal" evidence="10">
    <location>
        <begin position="574"/>
        <end position="612"/>
    </location>
</feature>